<dbReference type="PANTHER" id="PTHR30221:SF18">
    <property type="entry name" value="SLL0590 PROTEIN"/>
    <property type="match status" value="1"/>
</dbReference>
<dbReference type="Gene3D" id="2.30.30.60">
    <property type="match status" value="1"/>
</dbReference>
<proteinExistence type="inferred from homology"/>
<feature type="domain" description="Mechanosensitive ion channel MscS C-terminal" evidence="11">
    <location>
        <begin position="504"/>
        <end position="585"/>
    </location>
</feature>
<feature type="transmembrane region" description="Helical" evidence="8">
    <location>
        <begin position="414"/>
        <end position="440"/>
    </location>
</feature>
<keyword evidence="5 8" id="KW-1133">Transmembrane helix</keyword>
<feature type="transmembrane region" description="Helical" evidence="8">
    <location>
        <begin position="224"/>
        <end position="242"/>
    </location>
</feature>
<dbReference type="Gene3D" id="3.30.70.100">
    <property type="match status" value="1"/>
</dbReference>
<name>A0A8J3GB65_9BACT</name>
<reference evidence="12 13" key="1">
    <citation type="journal article" date="2014" name="Int. J. Syst. Evol. Microbiol.">
        <title>Complete genome sequence of Corynebacterium casei LMG S-19264T (=DSM 44701T), isolated from a smear-ripened cheese.</title>
        <authorList>
            <consortium name="US DOE Joint Genome Institute (JGI-PGF)"/>
            <person name="Walter F."/>
            <person name="Albersmeier A."/>
            <person name="Kalinowski J."/>
            <person name="Ruckert C."/>
        </authorList>
    </citation>
    <scope>NUCLEOTIDE SEQUENCE [LARGE SCALE GENOMIC DNA]</scope>
    <source>
        <strain evidence="12 13">KCTC 12866</strain>
    </source>
</reference>
<dbReference type="SUPFAM" id="SSF50182">
    <property type="entry name" value="Sm-like ribonucleoproteins"/>
    <property type="match status" value="1"/>
</dbReference>
<dbReference type="Pfam" id="PF21082">
    <property type="entry name" value="MS_channel_3rd"/>
    <property type="match status" value="1"/>
</dbReference>
<feature type="domain" description="Mechanosensitive ion channel MscS" evidence="10">
    <location>
        <begin position="427"/>
        <end position="492"/>
    </location>
</feature>
<dbReference type="Pfam" id="PF00924">
    <property type="entry name" value="MS_channel_2nd"/>
    <property type="match status" value="1"/>
</dbReference>
<evidence type="ECO:0000256" key="5">
    <source>
        <dbReference type="ARBA" id="ARBA00022989"/>
    </source>
</evidence>
<dbReference type="InterPro" id="IPR045275">
    <property type="entry name" value="MscS_archaea/bacteria_type"/>
</dbReference>
<accession>A0A8J3GB65</accession>
<feature type="signal peptide" evidence="9">
    <location>
        <begin position="1"/>
        <end position="22"/>
    </location>
</feature>
<dbReference type="InterPro" id="IPR006685">
    <property type="entry name" value="MscS_channel_2nd"/>
</dbReference>
<feature type="transmembrane region" description="Helical" evidence="8">
    <location>
        <begin position="384"/>
        <end position="402"/>
    </location>
</feature>
<comment type="subcellular location">
    <subcellularLocation>
        <location evidence="1">Cell membrane</location>
        <topology evidence="1">Multi-pass membrane protein</topology>
    </subcellularLocation>
</comment>
<evidence type="ECO:0000256" key="9">
    <source>
        <dbReference type="SAM" id="SignalP"/>
    </source>
</evidence>
<evidence type="ECO:0000256" key="1">
    <source>
        <dbReference type="ARBA" id="ARBA00004651"/>
    </source>
</evidence>
<dbReference type="RefSeq" id="WP_189566053.1">
    <property type="nucleotide sequence ID" value="NZ_BMXF01000004.1"/>
</dbReference>
<protein>
    <submittedName>
        <fullName evidence="12">Ion channel</fullName>
    </submittedName>
</protein>
<keyword evidence="3" id="KW-1003">Cell membrane</keyword>
<evidence type="ECO:0000313" key="12">
    <source>
        <dbReference type="EMBL" id="GHB79598.1"/>
    </source>
</evidence>
<comment type="similarity">
    <text evidence="2">Belongs to the MscS (TC 1.A.23) family.</text>
</comment>
<keyword evidence="13" id="KW-1185">Reference proteome</keyword>
<evidence type="ECO:0000259" key="10">
    <source>
        <dbReference type="Pfam" id="PF00924"/>
    </source>
</evidence>
<keyword evidence="7" id="KW-0175">Coiled coil</keyword>
<dbReference type="Proteomes" id="UP000598271">
    <property type="component" value="Unassembled WGS sequence"/>
</dbReference>
<gene>
    <name evidence="12" type="primary">mscS1</name>
    <name evidence="12" type="ORF">GCM10007390_37080</name>
</gene>
<evidence type="ECO:0000256" key="3">
    <source>
        <dbReference type="ARBA" id="ARBA00022475"/>
    </source>
</evidence>
<dbReference type="InterPro" id="IPR049278">
    <property type="entry name" value="MS_channel_C"/>
</dbReference>
<evidence type="ECO:0000256" key="2">
    <source>
        <dbReference type="ARBA" id="ARBA00008017"/>
    </source>
</evidence>
<feature type="chain" id="PRO_5035228953" evidence="9">
    <location>
        <begin position="23"/>
        <end position="622"/>
    </location>
</feature>
<dbReference type="PANTHER" id="PTHR30221">
    <property type="entry name" value="SMALL-CONDUCTANCE MECHANOSENSITIVE CHANNEL"/>
    <property type="match status" value="1"/>
</dbReference>
<dbReference type="GO" id="GO:0008381">
    <property type="term" value="F:mechanosensitive monoatomic ion channel activity"/>
    <property type="evidence" value="ECO:0007669"/>
    <property type="project" value="InterPro"/>
</dbReference>
<keyword evidence="6 8" id="KW-0472">Membrane</keyword>
<organism evidence="12 13">
    <name type="scientific">Persicitalea jodogahamensis</name>
    <dbReference type="NCBI Taxonomy" id="402147"/>
    <lineage>
        <taxon>Bacteria</taxon>
        <taxon>Pseudomonadati</taxon>
        <taxon>Bacteroidota</taxon>
        <taxon>Cytophagia</taxon>
        <taxon>Cytophagales</taxon>
        <taxon>Spirosomataceae</taxon>
        <taxon>Persicitalea</taxon>
    </lineage>
</organism>
<evidence type="ECO:0000256" key="8">
    <source>
        <dbReference type="SAM" id="Phobius"/>
    </source>
</evidence>
<keyword evidence="9" id="KW-0732">Signal</keyword>
<dbReference type="GO" id="GO:0005886">
    <property type="term" value="C:plasma membrane"/>
    <property type="evidence" value="ECO:0007669"/>
    <property type="project" value="UniProtKB-SubCell"/>
</dbReference>
<keyword evidence="4 8" id="KW-0812">Transmembrane</keyword>
<evidence type="ECO:0000259" key="11">
    <source>
        <dbReference type="Pfam" id="PF21082"/>
    </source>
</evidence>
<dbReference type="EMBL" id="BMXF01000004">
    <property type="protein sequence ID" value="GHB79598.1"/>
    <property type="molecule type" value="Genomic_DNA"/>
</dbReference>
<dbReference type="InterPro" id="IPR023408">
    <property type="entry name" value="MscS_beta-dom_sf"/>
</dbReference>
<dbReference type="InterPro" id="IPR011066">
    <property type="entry name" value="MscS_channel_C_sf"/>
</dbReference>
<evidence type="ECO:0000313" key="13">
    <source>
        <dbReference type="Proteomes" id="UP000598271"/>
    </source>
</evidence>
<dbReference type="InterPro" id="IPR010920">
    <property type="entry name" value="LSM_dom_sf"/>
</dbReference>
<feature type="transmembrane region" description="Helical" evidence="8">
    <location>
        <begin position="289"/>
        <end position="309"/>
    </location>
</feature>
<comment type="caution">
    <text evidence="12">The sequence shown here is derived from an EMBL/GenBank/DDBJ whole genome shotgun (WGS) entry which is preliminary data.</text>
</comment>
<feature type="transmembrane region" description="Helical" evidence="8">
    <location>
        <begin position="332"/>
        <end position="353"/>
    </location>
</feature>
<evidence type="ECO:0000256" key="6">
    <source>
        <dbReference type="ARBA" id="ARBA00023136"/>
    </source>
</evidence>
<dbReference type="SUPFAM" id="SSF82689">
    <property type="entry name" value="Mechanosensitive channel protein MscS (YggB), C-terminal domain"/>
    <property type="match status" value="1"/>
</dbReference>
<feature type="coiled-coil region" evidence="7">
    <location>
        <begin position="71"/>
        <end position="109"/>
    </location>
</feature>
<evidence type="ECO:0000256" key="7">
    <source>
        <dbReference type="SAM" id="Coils"/>
    </source>
</evidence>
<sequence>MIRKLFVQQFALLMMTCLSVFGQTDSTSQQTDSLTSAALRNYNLKLAQVEQQRQVDSLKRVELEARLNSLKTTDNLKKEELQQQLQALNDKEIRRIAQKKARIDSLRQTVKSYPVKGFFDDTLFVIYSKFGSFSAKDRAEAISSRIQKLKDTYGFRTIMLKVEEAETTDDIVFDESIVMSVSENDAIWNNKPRKELAEEYRLIIGQAVENYLAETSFVTLAKEFGLALLVIIGAGICIMYLIRLFRWTASEIQAQEGKRFNGFNIRNYSLFDARHQVNFFLNINTIVKWILMIVLIYIALPLLFGIFPWTEGLANTLFGYILDPLKDIVRSVWGYLPNLFTILVIVTVFIYLLKGLRFLKDEVENGDIHLTGFYPDWANPTFQIVRVLLLAFMLILVFPYLPNSDSDIFKGVSVFLGFLFTFGSAGSLSNIIAGLVLTYMRLFKLGDRVKIGDEVGDVIEKSLLVTRIRTPKNEIVSVPNSTVMSSPTVNYSSETLNQGLILHTTITIGYDVPWKDIHQALLTAADRTDLLLKEPKPFVLQTSLDDFYVAYQVNAYTREANRQAGIYSSLHQNIQDCCNESGIEILSPHYRAARDGSMTTIPANYLDKDYEAPGFNVNLKKN</sequence>
<evidence type="ECO:0000256" key="4">
    <source>
        <dbReference type="ARBA" id="ARBA00022692"/>
    </source>
</evidence>
<dbReference type="AlphaFoldDB" id="A0A8J3GB65"/>